<dbReference type="EMBL" id="BPLQ01013869">
    <property type="protein sequence ID" value="GIY75486.1"/>
    <property type="molecule type" value="Genomic_DNA"/>
</dbReference>
<reference evidence="3 4" key="1">
    <citation type="submission" date="2021-06" db="EMBL/GenBank/DDBJ databases">
        <title>Caerostris darwini draft genome.</title>
        <authorList>
            <person name="Kono N."/>
            <person name="Arakawa K."/>
        </authorList>
    </citation>
    <scope>NUCLEOTIDE SEQUENCE [LARGE SCALE GENOMIC DNA]</scope>
</reference>
<comment type="caution">
    <text evidence="3">The sequence shown here is derived from an EMBL/GenBank/DDBJ whole genome shotgun (WGS) entry which is preliminary data.</text>
</comment>
<organism evidence="3 4">
    <name type="scientific">Caerostris darwini</name>
    <dbReference type="NCBI Taxonomy" id="1538125"/>
    <lineage>
        <taxon>Eukaryota</taxon>
        <taxon>Metazoa</taxon>
        <taxon>Ecdysozoa</taxon>
        <taxon>Arthropoda</taxon>
        <taxon>Chelicerata</taxon>
        <taxon>Arachnida</taxon>
        <taxon>Araneae</taxon>
        <taxon>Araneomorphae</taxon>
        <taxon>Entelegynae</taxon>
        <taxon>Araneoidea</taxon>
        <taxon>Araneidae</taxon>
        <taxon>Caerostris</taxon>
    </lineage>
</organism>
<proteinExistence type="predicted"/>
<keyword evidence="1" id="KW-0812">Transmembrane</keyword>
<sequence length="113" mass="12570">MSQHNMVLFFTLACFGKSVFEFLSVVCSAGKIGQEDDALKKLVVRFSEKAAYNFYVDGKICLPKLHCFGLLAETIRGTTLELSGGNLFVLKYNLILSVIGLMVTYGVLIFQFK</sequence>
<evidence type="ECO:0000313" key="4">
    <source>
        <dbReference type="Proteomes" id="UP001054837"/>
    </source>
</evidence>
<evidence type="ECO:0000313" key="3">
    <source>
        <dbReference type="EMBL" id="GIY75486.1"/>
    </source>
</evidence>
<dbReference type="Proteomes" id="UP001054837">
    <property type="component" value="Unassembled WGS sequence"/>
</dbReference>
<accession>A0AAV4VYE3</accession>
<feature type="signal peptide" evidence="2">
    <location>
        <begin position="1"/>
        <end position="29"/>
    </location>
</feature>
<keyword evidence="4" id="KW-1185">Reference proteome</keyword>
<gene>
    <name evidence="3" type="primary">AVEN_31147_1</name>
    <name evidence="3" type="ORF">CDAR_21481</name>
</gene>
<evidence type="ECO:0000256" key="1">
    <source>
        <dbReference type="SAM" id="Phobius"/>
    </source>
</evidence>
<feature type="transmembrane region" description="Helical" evidence="1">
    <location>
        <begin position="92"/>
        <end position="112"/>
    </location>
</feature>
<keyword evidence="2" id="KW-0732">Signal</keyword>
<dbReference type="AlphaFoldDB" id="A0AAV4VYE3"/>
<feature type="chain" id="PRO_5043898873" evidence="2">
    <location>
        <begin position="30"/>
        <end position="113"/>
    </location>
</feature>
<keyword evidence="1" id="KW-1133">Transmembrane helix</keyword>
<name>A0AAV4VYE3_9ARAC</name>
<keyword evidence="1" id="KW-0472">Membrane</keyword>
<protein>
    <submittedName>
        <fullName evidence="3">Uncharacterized protein</fullName>
    </submittedName>
</protein>
<evidence type="ECO:0000256" key="2">
    <source>
        <dbReference type="SAM" id="SignalP"/>
    </source>
</evidence>